<dbReference type="Pfam" id="PF05965">
    <property type="entry name" value="FYRC"/>
    <property type="match status" value="1"/>
</dbReference>
<dbReference type="PROSITE" id="PS51184">
    <property type="entry name" value="JMJC"/>
    <property type="match status" value="1"/>
</dbReference>
<dbReference type="SUPFAM" id="SSF51197">
    <property type="entry name" value="Clavaminate synthase-like"/>
    <property type="match status" value="1"/>
</dbReference>
<evidence type="ECO:0000256" key="8">
    <source>
        <dbReference type="ARBA" id="ARBA00023015"/>
    </source>
</evidence>
<dbReference type="FunFam" id="3.30.160.360:FF:000005">
    <property type="entry name" value="Putative lysine-specific demethylase JMJ16"/>
    <property type="match status" value="1"/>
</dbReference>
<evidence type="ECO:0000256" key="5">
    <source>
        <dbReference type="ARBA" id="ARBA00022964"/>
    </source>
</evidence>
<accession>A0AB40APM3</accession>
<dbReference type="PANTHER" id="PTHR10694:SF113">
    <property type="entry name" value="PROTEIN JUMONJI"/>
    <property type="match status" value="1"/>
</dbReference>
<dbReference type="InterPro" id="IPR004198">
    <property type="entry name" value="Znf_C5HC2"/>
</dbReference>
<dbReference type="SMART" id="SM00542">
    <property type="entry name" value="FYRC"/>
    <property type="match status" value="1"/>
</dbReference>
<dbReference type="GO" id="GO:0040010">
    <property type="term" value="P:positive regulation of growth rate"/>
    <property type="evidence" value="ECO:0007669"/>
    <property type="project" value="EnsemblPlants"/>
</dbReference>
<evidence type="ECO:0000256" key="1">
    <source>
        <dbReference type="ARBA" id="ARBA00001954"/>
    </source>
</evidence>
<dbReference type="PROSITE" id="PS51183">
    <property type="entry name" value="JMJN"/>
    <property type="match status" value="1"/>
</dbReference>
<feature type="domain" description="JmjN" evidence="11">
    <location>
        <begin position="132"/>
        <end position="173"/>
    </location>
</feature>
<dbReference type="SMART" id="SM00545">
    <property type="entry name" value="JmjN"/>
    <property type="match status" value="1"/>
</dbReference>
<dbReference type="GO" id="GO:0005634">
    <property type="term" value="C:nucleus"/>
    <property type="evidence" value="ECO:0007669"/>
    <property type="project" value="UniProtKB-SubCell"/>
</dbReference>
<keyword evidence="4" id="KW-0156">Chromatin regulator</keyword>
<keyword evidence="8" id="KW-0805">Transcription regulation</keyword>
<evidence type="ECO:0000256" key="3">
    <source>
        <dbReference type="ARBA" id="ARBA00022723"/>
    </source>
</evidence>
<dbReference type="PROSITE" id="PS51542">
    <property type="entry name" value="FYRN"/>
    <property type="match status" value="1"/>
</dbReference>
<dbReference type="InterPro" id="IPR003347">
    <property type="entry name" value="JmjC_dom"/>
</dbReference>
<dbReference type="Pfam" id="PF02373">
    <property type="entry name" value="JmjC"/>
    <property type="match status" value="1"/>
</dbReference>
<dbReference type="Pfam" id="PF02928">
    <property type="entry name" value="zf-C5HC2"/>
    <property type="match status" value="1"/>
</dbReference>
<evidence type="ECO:0000256" key="6">
    <source>
        <dbReference type="ARBA" id="ARBA00023002"/>
    </source>
</evidence>
<evidence type="ECO:0000256" key="10">
    <source>
        <dbReference type="ARBA" id="ARBA00023242"/>
    </source>
</evidence>
<sequence>MGKNHTGFVKVDCNRTPRVPPGFESCTSFTLRRLQEDVTMAGGASSSTQNLMDIGENERFKKSLRWKPWLNYSQPNDSLEGESESEPVVQDAPSVSCLPKGILHGCVKCENCQKVMARWRPENASRPILDEAPVFYPTEEEFKDLFKYISSIRLSAEPYGICRIVPPPSWRPPCPLKEKNVWENSKFPTHIQQLHKLQNHDSAKTICRDHSTVRKKRQKLWKSGAKFWHTSGNNGNAIDVKKPDYHNDERFGFEAGPCFTLESFQRYADDFKEQYFRTEDEDIDLGSRQWEPSVANIEGEYWRIVESPTEEIEVLYGSELDTGDFGSGFPKSSFASVESQVDERYLKSSWNLNNSPRLPGSVLSYENESISGILVPWLYIGMCFSSFCWHVEDHHLYSLNYLHWGAPKIWYGIAGRDALKLEAAMKKHLLCLFEEQPNLLYKLATQFSPTLLKMEGVPIYRCVQNSGEFVLTFPRAYHSGLSCGFNCAEAVNVAPFDWLPHGHCAIELYREQQRKISISHDKLLLGAAAEAVRAQWDVLLVAKDIADNSIWKDACGLDGILVKALKARIELERLAREYLCSASRSGKMTDVFIANKERECVVCHYDLYLSVVGCPCSPDRFACLIHAKELCSCAWKTRFFLFRYEISELNVLLDALVGKLSAIHRWGSSQLGLSAVSKPFVIDPLRRIKGMNEKPVTEGSSTGSQLSDKTFMMQADSLEEPKRKVYRALSSGDSTVAVGAHSLSCQHPESVVEKPCPQSRSMTGVVEDQIIQATGRSSDLKSSGLNLHFQEVHRKVPAAEGIIILSDDEDEGDNEVLSSVTKKEWKSLEAPARLPRLYKVTSSGSEGVNINQIPKSTASEVSLNVRDSLPNQHIVDRHSTSIFLAARDHQNGATQPEELSNLNNPEILRSLNQTRSHMKPVTTHNQEHASHAALISDATEEDIVNIVGESDKAEISCFLHCVGEGERVSLEGKESESSSTSILPSGLNRGNHLVKDSCMAEVLPRINCNVKPLEYGVVMSGKLWSSSQSIFPKGYRSRVQYLNILDPTQMCDYISEILDAGLLGPLFMVTLEQCPSEVFIHVSASKCWELVRERVNSEISRQRIMGRFNLSSLEPLESIDGLKMFGLTSPDIIQAIEARDHEHVCTKYWQSKASRRLISREYEHSHDREESSQSPSLPSGNNVVLTGLFKKANPEELDVLFCLINGIGDGISDPHKQEAVKLLIKEIRGRSR</sequence>
<proteinExistence type="predicted"/>
<evidence type="ECO:0000313" key="13">
    <source>
        <dbReference type="Proteomes" id="UP001515500"/>
    </source>
</evidence>
<gene>
    <name evidence="14" type="primary">LOC120252756</name>
</gene>
<dbReference type="AlphaFoldDB" id="A0AB40APM3"/>
<dbReference type="PROSITE" id="PS51543">
    <property type="entry name" value="FYRC"/>
    <property type="match status" value="1"/>
</dbReference>
<dbReference type="GO" id="GO:0045814">
    <property type="term" value="P:negative regulation of gene expression, epigenetic"/>
    <property type="evidence" value="ECO:0007669"/>
    <property type="project" value="EnsemblPlants"/>
</dbReference>
<dbReference type="InterPro" id="IPR003888">
    <property type="entry name" value="FYrich_N"/>
</dbReference>
<keyword evidence="6" id="KW-0560">Oxidoreductase</keyword>
<keyword evidence="7" id="KW-0408">Iron</keyword>
<keyword evidence="3" id="KW-0479">Metal-binding</keyword>
<feature type="domain" description="JmjC" evidence="12">
    <location>
        <begin position="344"/>
        <end position="510"/>
    </location>
</feature>
<protein>
    <submittedName>
        <fullName evidence="14">Lysine-specific demethylase JMJ703-like isoform X1</fullName>
    </submittedName>
</protein>
<dbReference type="GO" id="GO:0000785">
    <property type="term" value="C:chromatin"/>
    <property type="evidence" value="ECO:0007669"/>
    <property type="project" value="TreeGrafter"/>
</dbReference>
<keyword evidence="10" id="KW-0539">Nucleus</keyword>
<organism evidence="13 14">
    <name type="scientific">Dioscorea cayennensis subsp. rotundata</name>
    <name type="common">White Guinea yam</name>
    <name type="synonym">Dioscorea rotundata</name>
    <dbReference type="NCBI Taxonomy" id="55577"/>
    <lineage>
        <taxon>Eukaryota</taxon>
        <taxon>Viridiplantae</taxon>
        <taxon>Streptophyta</taxon>
        <taxon>Embryophyta</taxon>
        <taxon>Tracheophyta</taxon>
        <taxon>Spermatophyta</taxon>
        <taxon>Magnoliopsida</taxon>
        <taxon>Liliopsida</taxon>
        <taxon>Dioscoreales</taxon>
        <taxon>Dioscoreaceae</taxon>
        <taxon>Dioscorea</taxon>
    </lineage>
</organism>
<evidence type="ECO:0000313" key="14">
    <source>
        <dbReference type="RefSeq" id="XP_039116832.1"/>
    </source>
</evidence>
<dbReference type="GeneID" id="120252756"/>
<dbReference type="Proteomes" id="UP001515500">
    <property type="component" value="Chromosome 22"/>
</dbReference>
<dbReference type="SMART" id="SM00541">
    <property type="entry name" value="FYRN"/>
    <property type="match status" value="1"/>
</dbReference>
<comment type="cofactor">
    <cofactor evidence="1">
        <name>Fe(2+)</name>
        <dbReference type="ChEBI" id="CHEBI:29033"/>
    </cofactor>
</comment>
<dbReference type="Pfam" id="PF02375">
    <property type="entry name" value="JmjN"/>
    <property type="match status" value="1"/>
</dbReference>
<comment type="subcellular location">
    <subcellularLocation>
        <location evidence="2">Nucleus</location>
    </subcellularLocation>
</comment>
<dbReference type="GO" id="GO:0008198">
    <property type="term" value="F:ferrous iron binding"/>
    <property type="evidence" value="ECO:0007669"/>
    <property type="project" value="EnsemblPlants"/>
</dbReference>
<dbReference type="Gene3D" id="3.30.160.360">
    <property type="match status" value="1"/>
</dbReference>
<dbReference type="SMART" id="SM00558">
    <property type="entry name" value="JmjC"/>
    <property type="match status" value="1"/>
</dbReference>
<reference evidence="14" key="1">
    <citation type="submission" date="2025-08" db="UniProtKB">
        <authorList>
            <consortium name="RefSeq"/>
        </authorList>
    </citation>
    <scope>IDENTIFICATION</scope>
</reference>
<evidence type="ECO:0000259" key="12">
    <source>
        <dbReference type="PROSITE" id="PS51184"/>
    </source>
</evidence>
<dbReference type="InterPro" id="IPR003889">
    <property type="entry name" value="FYrich_C"/>
</dbReference>
<keyword evidence="13" id="KW-1185">Reference proteome</keyword>
<dbReference type="Gene3D" id="2.60.120.650">
    <property type="entry name" value="Cupin"/>
    <property type="match status" value="1"/>
</dbReference>
<dbReference type="InterPro" id="IPR003349">
    <property type="entry name" value="JmjN"/>
</dbReference>
<evidence type="ECO:0000256" key="2">
    <source>
        <dbReference type="ARBA" id="ARBA00004123"/>
    </source>
</evidence>
<dbReference type="RefSeq" id="XP_039116832.1">
    <property type="nucleotide sequence ID" value="XM_039260898.1"/>
</dbReference>
<evidence type="ECO:0000256" key="9">
    <source>
        <dbReference type="ARBA" id="ARBA00023163"/>
    </source>
</evidence>
<evidence type="ECO:0000259" key="11">
    <source>
        <dbReference type="PROSITE" id="PS51183"/>
    </source>
</evidence>
<evidence type="ECO:0000256" key="7">
    <source>
        <dbReference type="ARBA" id="ARBA00023004"/>
    </source>
</evidence>
<dbReference type="Pfam" id="PF05964">
    <property type="entry name" value="FYRN"/>
    <property type="match status" value="1"/>
</dbReference>
<dbReference type="GO" id="GO:0034647">
    <property type="term" value="F:histone H3K4me/H3K4me2/H3K4me3 demethylase activity"/>
    <property type="evidence" value="ECO:0007669"/>
    <property type="project" value="TreeGrafter"/>
</dbReference>
<dbReference type="PANTHER" id="PTHR10694">
    <property type="entry name" value="LYSINE-SPECIFIC DEMETHYLASE"/>
    <property type="match status" value="1"/>
</dbReference>
<keyword evidence="5" id="KW-0223">Dioxygenase</keyword>
<name>A0AB40APM3_DIOCR</name>
<evidence type="ECO:0000256" key="4">
    <source>
        <dbReference type="ARBA" id="ARBA00022853"/>
    </source>
</evidence>
<keyword evidence="9" id="KW-0804">Transcription</keyword>